<reference evidence="7" key="1">
    <citation type="submission" date="2022-10" db="EMBL/GenBank/DDBJ databases">
        <title>Gaoshiqiia sediminis gen. nov., sp. nov., isolated from coastal sediment.</title>
        <authorList>
            <person name="Yu W.X."/>
            <person name="Mu D.S."/>
            <person name="Du J.Z."/>
            <person name="Liang Y.Q."/>
        </authorList>
    </citation>
    <scope>NUCLEOTIDE SEQUENCE</scope>
    <source>
        <strain evidence="7">A06</strain>
    </source>
</reference>
<evidence type="ECO:0000256" key="1">
    <source>
        <dbReference type="ARBA" id="ARBA00004127"/>
    </source>
</evidence>
<feature type="transmembrane region" description="Helical" evidence="5">
    <location>
        <begin position="41"/>
        <end position="61"/>
    </location>
</feature>
<feature type="domain" description="DUF1232" evidence="6">
    <location>
        <begin position="48"/>
        <end position="82"/>
    </location>
</feature>
<comment type="caution">
    <text evidence="7">The sequence shown here is derived from an EMBL/GenBank/DDBJ whole genome shotgun (WGS) entry which is preliminary data.</text>
</comment>
<sequence>MTIVTLINTENHITTINKLKKWANRIKTDLKALRIALTDNLVPWYVQALIILTVGYAFSPIDLIPDFIPILGLLDDIVIVPLLIYVTIKLISTEVMQYCRLQAETREFKKKKNWIVGSIIILLWVILVVWIFKMFITSSKW</sequence>
<proteinExistence type="predicted"/>
<keyword evidence="4 5" id="KW-0472">Membrane</keyword>
<feature type="transmembrane region" description="Helical" evidence="5">
    <location>
        <begin position="67"/>
        <end position="92"/>
    </location>
</feature>
<name>A0AA42C8S1_9BACT</name>
<evidence type="ECO:0000256" key="3">
    <source>
        <dbReference type="ARBA" id="ARBA00022989"/>
    </source>
</evidence>
<dbReference type="InterPro" id="IPR010652">
    <property type="entry name" value="DUF1232"/>
</dbReference>
<keyword evidence="3 5" id="KW-1133">Transmembrane helix</keyword>
<protein>
    <submittedName>
        <fullName evidence="7">DUF1232 domain-containing protein</fullName>
    </submittedName>
</protein>
<organism evidence="7 8">
    <name type="scientific">Gaoshiqia sediminis</name>
    <dbReference type="NCBI Taxonomy" id="2986998"/>
    <lineage>
        <taxon>Bacteria</taxon>
        <taxon>Pseudomonadati</taxon>
        <taxon>Bacteroidota</taxon>
        <taxon>Bacteroidia</taxon>
        <taxon>Marinilabiliales</taxon>
        <taxon>Prolixibacteraceae</taxon>
        <taxon>Gaoshiqia</taxon>
    </lineage>
</organism>
<feature type="transmembrane region" description="Helical" evidence="5">
    <location>
        <begin position="113"/>
        <end position="136"/>
    </location>
</feature>
<dbReference type="EMBL" id="JAPAAF010000096">
    <property type="protein sequence ID" value="MCW0485044.1"/>
    <property type="molecule type" value="Genomic_DNA"/>
</dbReference>
<evidence type="ECO:0000256" key="5">
    <source>
        <dbReference type="SAM" id="Phobius"/>
    </source>
</evidence>
<dbReference type="Pfam" id="PF06803">
    <property type="entry name" value="DUF1232"/>
    <property type="match status" value="1"/>
</dbReference>
<dbReference type="GO" id="GO:0012505">
    <property type="term" value="C:endomembrane system"/>
    <property type="evidence" value="ECO:0007669"/>
    <property type="project" value="UniProtKB-SubCell"/>
</dbReference>
<dbReference type="RefSeq" id="WP_282593630.1">
    <property type="nucleotide sequence ID" value="NZ_JAPAAF010000096.1"/>
</dbReference>
<evidence type="ECO:0000256" key="2">
    <source>
        <dbReference type="ARBA" id="ARBA00022692"/>
    </source>
</evidence>
<comment type="subcellular location">
    <subcellularLocation>
        <location evidence="1">Endomembrane system</location>
        <topology evidence="1">Multi-pass membrane protein</topology>
    </subcellularLocation>
</comment>
<dbReference type="AlphaFoldDB" id="A0AA42C8S1"/>
<evidence type="ECO:0000256" key="4">
    <source>
        <dbReference type="ARBA" id="ARBA00023136"/>
    </source>
</evidence>
<evidence type="ECO:0000313" key="8">
    <source>
        <dbReference type="Proteomes" id="UP001163821"/>
    </source>
</evidence>
<evidence type="ECO:0000259" key="6">
    <source>
        <dbReference type="Pfam" id="PF06803"/>
    </source>
</evidence>
<gene>
    <name evidence="7" type="ORF">N2K84_20110</name>
</gene>
<accession>A0AA42C8S1</accession>
<evidence type="ECO:0000313" key="7">
    <source>
        <dbReference type="EMBL" id="MCW0485044.1"/>
    </source>
</evidence>
<keyword evidence="2 5" id="KW-0812">Transmembrane</keyword>
<keyword evidence="8" id="KW-1185">Reference proteome</keyword>
<dbReference type="Proteomes" id="UP001163821">
    <property type="component" value="Unassembled WGS sequence"/>
</dbReference>